<feature type="transmembrane region" description="Helical" evidence="7">
    <location>
        <begin position="130"/>
        <end position="152"/>
    </location>
</feature>
<dbReference type="EMBL" id="CP098740">
    <property type="protein sequence ID" value="UZK54649.1"/>
    <property type="molecule type" value="Genomic_DNA"/>
</dbReference>
<feature type="region of interest" description="Disordered" evidence="6">
    <location>
        <begin position="1"/>
        <end position="48"/>
    </location>
</feature>
<proteinExistence type="predicted"/>
<evidence type="ECO:0000256" key="5">
    <source>
        <dbReference type="ARBA" id="ARBA00023136"/>
    </source>
</evidence>
<feature type="transmembrane region" description="Helical" evidence="7">
    <location>
        <begin position="282"/>
        <end position="307"/>
    </location>
</feature>
<feature type="transmembrane region" description="Helical" evidence="7">
    <location>
        <begin position="216"/>
        <end position="239"/>
    </location>
</feature>
<dbReference type="RefSeq" id="WP_265541785.1">
    <property type="nucleotide sequence ID" value="NZ_CP098740.1"/>
</dbReference>
<keyword evidence="4 7" id="KW-1133">Transmembrane helix</keyword>
<dbReference type="InterPro" id="IPR017039">
    <property type="entry name" value="Virul_fac_BrkB"/>
</dbReference>
<evidence type="ECO:0000313" key="8">
    <source>
        <dbReference type="EMBL" id="UZK54649.1"/>
    </source>
</evidence>
<evidence type="ECO:0000256" key="2">
    <source>
        <dbReference type="ARBA" id="ARBA00022475"/>
    </source>
</evidence>
<feature type="compositionally biased region" description="Basic residues" evidence="6">
    <location>
        <begin position="1"/>
        <end position="34"/>
    </location>
</feature>
<feature type="transmembrane region" description="Helical" evidence="7">
    <location>
        <begin position="173"/>
        <end position="196"/>
    </location>
</feature>
<evidence type="ECO:0000313" key="9">
    <source>
        <dbReference type="Proteomes" id="UP001164963"/>
    </source>
</evidence>
<gene>
    <name evidence="8" type="ORF">NEH16_11320</name>
</gene>
<dbReference type="Pfam" id="PF03631">
    <property type="entry name" value="Virul_fac_BrkB"/>
    <property type="match status" value="1"/>
</dbReference>
<dbReference type="PANTHER" id="PTHR30213:SF0">
    <property type="entry name" value="UPF0761 MEMBRANE PROTEIN YIHY"/>
    <property type="match status" value="1"/>
</dbReference>
<keyword evidence="2" id="KW-1003">Cell membrane</keyword>
<keyword evidence="9" id="KW-1185">Reference proteome</keyword>
<evidence type="ECO:0000256" key="1">
    <source>
        <dbReference type="ARBA" id="ARBA00004651"/>
    </source>
</evidence>
<dbReference type="Proteomes" id="UP001164963">
    <property type="component" value="Chromosome"/>
</dbReference>
<keyword evidence="5 7" id="KW-0472">Membrane</keyword>
<evidence type="ECO:0000256" key="6">
    <source>
        <dbReference type="SAM" id="MobiDB-lite"/>
    </source>
</evidence>
<comment type="subcellular location">
    <subcellularLocation>
        <location evidence="1">Cell membrane</location>
        <topology evidence="1">Multi-pass membrane protein</topology>
    </subcellularLocation>
</comment>
<feature type="transmembrane region" description="Helical" evidence="7">
    <location>
        <begin position="71"/>
        <end position="93"/>
    </location>
</feature>
<sequence length="319" mass="34610">MPPRPHRSRPRSRNRVQSVQRHRRRGPAHPRRTPRTAPGPTPGRARRWPLALRRTPVSLWNDDISDWAAALTYYAILALLPALLVTVSVIGLASPGATGALIADITAFAPAEAAAALREPLEAATQQRTAVWLLVATGSVSALWSASSYLAVFRRALHAMHGVHDTRPALRQAHIIVAWAVGLLLLMMASAFALVLTGPLARWAGHRLGLTHVGDAVWSVLKWPVLLCLVAALITVLFRTGPEPARRARQAVPGGVLAALLWLAASAGFALYATYIGSYSRLYGSLAGLVVFLIWVWFTNLALLSGAQFNVELDRARRD</sequence>
<reference evidence="8" key="1">
    <citation type="journal article" date="2022" name="Front. Microbiol.">
        <title>Mirubactin C rescues the lethal effect of cell wall biosynthesis mutations in Bacillus subtilis.</title>
        <authorList>
            <person name="Kepplinger B."/>
            <person name="Wen X."/>
            <person name="Tyler A.R."/>
            <person name="Kim B.Y."/>
            <person name="Brown J."/>
            <person name="Banks P."/>
            <person name="Dashti Y."/>
            <person name="Mackenzie E.S."/>
            <person name="Wills C."/>
            <person name="Kawai Y."/>
            <person name="Waldron K.J."/>
            <person name="Allenby N.E.E."/>
            <person name="Wu L.J."/>
            <person name="Hall M.J."/>
            <person name="Errington J."/>
        </authorList>
    </citation>
    <scope>NUCLEOTIDE SEQUENCE</scope>
    <source>
        <strain evidence="8">MDA8-470</strain>
    </source>
</reference>
<evidence type="ECO:0000256" key="7">
    <source>
        <dbReference type="SAM" id="Phobius"/>
    </source>
</evidence>
<name>A0ABY6PS92_9ACTN</name>
<organism evidence="8 9">
    <name type="scientific">Streptomyces drozdowiczii</name>
    <dbReference type="NCBI Taxonomy" id="202862"/>
    <lineage>
        <taxon>Bacteria</taxon>
        <taxon>Bacillati</taxon>
        <taxon>Actinomycetota</taxon>
        <taxon>Actinomycetes</taxon>
        <taxon>Kitasatosporales</taxon>
        <taxon>Streptomycetaceae</taxon>
        <taxon>Streptomyces</taxon>
    </lineage>
</organism>
<dbReference type="NCBIfam" id="TIGR00765">
    <property type="entry name" value="yihY_not_rbn"/>
    <property type="match status" value="1"/>
</dbReference>
<protein>
    <submittedName>
        <fullName evidence="8">YihY/virulence factor BrkB family protein</fullName>
    </submittedName>
</protein>
<feature type="transmembrane region" description="Helical" evidence="7">
    <location>
        <begin position="251"/>
        <end position="276"/>
    </location>
</feature>
<evidence type="ECO:0000256" key="4">
    <source>
        <dbReference type="ARBA" id="ARBA00022989"/>
    </source>
</evidence>
<dbReference type="PANTHER" id="PTHR30213">
    <property type="entry name" value="INNER MEMBRANE PROTEIN YHJD"/>
    <property type="match status" value="1"/>
</dbReference>
<keyword evidence="3 7" id="KW-0812">Transmembrane</keyword>
<dbReference type="PIRSF" id="PIRSF035875">
    <property type="entry name" value="RNase_BN"/>
    <property type="match status" value="1"/>
</dbReference>
<accession>A0ABY6PS92</accession>
<evidence type="ECO:0000256" key="3">
    <source>
        <dbReference type="ARBA" id="ARBA00022692"/>
    </source>
</evidence>